<evidence type="ECO:0000313" key="2">
    <source>
        <dbReference type="Proteomes" id="UP000770785"/>
    </source>
</evidence>
<sequence length="163" mass="18231">MTTTQLFTALLLTVFLCTCDRAHSVAQDETASPPTEVTPEVVTYASLPYDRIKYIFEHATYLDATFYYRDISINQTELSQIQATLAGISPEPLVIAPGCRAIGHIWFQVDGVSVEEADIYFQDECVGYVWYEGGKPFYANSLTEGGANFYRNIFKSVDNRAGQ</sequence>
<evidence type="ECO:0008006" key="3">
    <source>
        <dbReference type="Google" id="ProtNLM"/>
    </source>
</evidence>
<dbReference type="Proteomes" id="UP000770785">
    <property type="component" value="Unassembled WGS sequence"/>
</dbReference>
<organism evidence="1 2">
    <name type="scientific">Neolewinella antarctica</name>
    <dbReference type="NCBI Taxonomy" id="442734"/>
    <lineage>
        <taxon>Bacteria</taxon>
        <taxon>Pseudomonadati</taxon>
        <taxon>Bacteroidota</taxon>
        <taxon>Saprospiria</taxon>
        <taxon>Saprospirales</taxon>
        <taxon>Lewinellaceae</taxon>
        <taxon>Neolewinella</taxon>
    </lineage>
</organism>
<gene>
    <name evidence="1" type="ORF">GGR27_000590</name>
</gene>
<proteinExistence type="predicted"/>
<dbReference type="RefSeq" id="WP_168035878.1">
    <property type="nucleotide sequence ID" value="NZ_JAATJH010000001.1"/>
</dbReference>
<protein>
    <recommendedName>
        <fullName evidence="3">Lipoprotein</fullName>
    </recommendedName>
</protein>
<dbReference type="EMBL" id="JAATJH010000001">
    <property type="protein sequence ID" value="NJC25109.1"/>
    <property type="molecule type" value="Genomic_DNA"/>
</dbReference>
<evidence type="ECO:0000313" key="1">
    <source>
        <dbReference type="EMBL" id="NJC25109.1"/>
    </source>
</evidence>
<reference evidence="1 2" key="1">
    <citation type="submission" date="2020-03" db="EMBL/GenBank/DDBJ databases">
        <title>Genomic Encyclopedia of Type Strains, Phase IV (KMG-IV): sequencing the most valuable type-strain genomes for metagenomic binning, comparative biology and taxonomic classification.</title>
        <authorList>
            <person name="Goeker M."/>
        </authorList>
    </citation>
    <scope>NUCLEOTIDE SEQUENCE [LARGE SCALE GENOMIC DNA]</scope>
    <source>
        <strain evidence="1 2">DSM 105096</strain>
    </source>
</reference>
<comment type="caution">
    <text evidence="1">The sequence shown here is derived from an EMBL/GenBank/DDBJ whole genome shotgun (WGS) entry which is preliminary data.</text>
</comment>
<accession>A0ABX0X7Z7</accession>
<keyword evidence="2" id="KW-1185">Reference proteome</keyword>
<name>A0ABX0X7Z7_9BACT</name>